<reference evidence="3 4" key="1">
    <citation type="journal article" date="2018" name="Nat. Biotechnol.">
        <title>A standardized bacterial taxonomy based on genome phylogeny substantially revises the tree of life.</title>
        <authorList>
            <person name="Parks D.H."/>
            <person name="Chuvochina M."/>
            <person name="Waite D.W."/>
            <person name="Rinke C."/>
            <person name="Skarshewski A."/>
            <person name="Chaumeil P.A."/>
            <person name="Hugenholtz P."/>
        </authorList>
    </citation>
    <scope>NUCLEOTIDE SEQUENCE [LARGE SCALE GENOMIC DNA]</scope>
    <source>
        <strain evidence="3">UBA9359</strain>
    </source>
</reference>
<name>A0A3D5IVY4_9FLAO</name>
<organism evidence="3 4">
    <name type="scientific">Zunongwangia profunda</name>
    <dbReference type="NCBI Taxonomy" id="398743"/>
    <lineage>
        <taxon>Bacteria</taxon>
        <taxon>Pseudomonadati</taxon>
        <taxon>Bacteroidota</taxon>
        <taxon>Flavobacteriia</taxon>
        <taxon>Flavobacteriales</taxon>
        <taxon>Flavobacteriaceae</taxon>
        <taxon>Zunongwangia</taxon>
    </lineage>
</organism>
<dbReference type="PANTHER" id="PTHR43569">
    <property type="entry name" value="AMIDOHYDROLASE"/>
    <property type="match status" value="1"/>
</dbReference>
<comment type="caution">
    <text evidence="3">The sequence shown here is derived from an EMBL/GenBank/DDBJ whole genome shotgun (WGS) entry which is preliminary data.</text>
</comment>
<evidence type="ECO:0000313" key="3">
    <source>
        <dbReference type="EMBL" id="HCV79548.1"/>
    </source>
</evidence>
<protein>
    <submittedName>
        <fullName evidence="3">Amidohydrolase</fullName>
    </submittedName>
</protein>
<dbReference type="OMA" id="DWPVCLV"/>
<dbReference type="Gene3D" id="3.20.20.140">
    <property type="entry name" value="Metal-dependent hydrolases"/>
    <property type="match status" value="1"/>
</dbReference>
<accession>A0A3D5IVY4</accession>
<dbReference type="InterPro" id="IPR006680">
    <property type="entry name" value="Amidohydro-rel"/>
</dbReference>
<comment type="similarity">
    <text evidence="1">Belongs to the metallo-dependent hydrolases superfamily.</text>
</comment>
<dbReference type="Pfam" id="PF04909">
    <property type="entry name" value="Amidohydro_2"/>
    <property type="match status" value="1"/>
</dbReference>
<keyword evidence="3" id="KW-0378">Hydrolase</keyword>
<evidence type="ECO:0000259" key="2">
    <source>
        <dbReference type="Pfam" id="PF04909"/>
    </source>
</evidence>
<dbReference type="InterPro" id="IPR032466">
    <property type="entry name" value="Metal_Hydrolase"/>
</dbReference>
<sequence>MIIDTHQHFWYYNPVNHDWIDDEMAAIRRDFLPEDLKQVYKEHDITGCIAVQADQTLEENSFLLNLAHKHDFIKGVIGWVDFQSDSVQNELEYYAEMPLMKGYRHVVQGEPDNSFLLRKSFLNGISKLKNTGAVYEILVFSHQLPAVLEFIKLFPEQQFVIDHMAKPYIKEGYIDSWALLMRAIAKHENVSCKISGMITEADYKTWKTIDLMPYVNVVLEAFGPQRIVYGSDWPVCLVAGSYAQVLNVSRDFAGQLSKEERELFFYKNAQRIYTI</sequence>
<feature type="domain" description="Amidohydrolase-related" evidence="2">
    <location>
        <begin position="3"/>
        <end position="273"/>
    </location>
</feature>
<gene>
    <name evidence="3" type="ORF">DGQ38_00665</name>
</gene>
<dbReference type="AlphaFoldDB" id="A0A3D5IVY4"/>
<dbReference type="SUPFAM" id="SSF51556">
    <property type="entry name" value="Metallo-dependent hydrolases"/>
    <property type="match status" value="1"/>
</dbReference>
<dbReference type="InterPro" id="IPR052350">
    <property type="entry name" value="Metallo-dep_Lactonases"/>
</dbReference>
<proteinExistence type="inferred from homology"/>
<dbReference type="EMBL" id="DPMF01000015">
    <property type="protein sequence ID" value="HCV79548.1"/>
    <property type="molecule type" value="Genomic_DNA"/>
</dbReference>
<dbReference type="PANTHER" id="PTHR43569:SF2">
    <property type="entry name" value="AMIDOHYDROLASE-RELATED DOMAIN-CONTAINING PROTEIN"/>
    <property type="match status" value="1"/>
</dbReference>
<dbReference type="GO" id="GO:0016787">
    <property type="term" value="F:hydrolase activity"/>
    <property type="evidence" value="ECO:0007669"/>
    <property type="project" value="UniProtKB-KW"/>
</dbReference>
<evidence type="ECO:0000313" key="4">
    <source>
        <dbReference type="Proteomes" id="UP000264330"/>
    </source>
</evidence>
<dbReference type="RefSeq" id="WP_013073723.1">
    <property type="nucleotide sequence ID" value="NZ_CAJXAW010000024.1"/>
</dbReference>
<evidence type="ECO:0000256" key="1">
    <source>
        <dbReference type="ARBA" id="ARBA00038310"/>
    </source>
</evidence>
<dbReference type="Proteomes" id="UP000264330">
    <property type="component" value="Unassembled WGS sequence"/>
</dbReference>